<evidence type="ECO:0000256" key="1">
    <source>
        <dbReference type="SAM" id="MobiDB-lite"/>
    </source>
</evidence>
<name>A0A367YL91_9ASCO</name>
<reference evidence="2 3" key="1">
    <citation type="submission" date="2018-06" db="EMBL/GenBank/DDBJ databases">
        <title>Whole genome sequencing of Candida tropicalis (genome annotated by CSBL at Korea University).</title>
        <authorList>
            <person name="Ahn J."/>
        </authorList>
    </citation>
    <scope>NUCLEOTIDE SEQUENCE [LARGE SCALE GENOMIC DNA]</scope>
    <source>
        <strain evidence="2 3">ATCC 20962</strain>
    </source>
</reference>
<dbReference type="Proteomes" id="UP000253472">
    <property type="component" value="Unassembled WGS sequence"/>
</dbReference>
<proteinExistence type="predicted"/>
<feature type="compositionally biased region" description="Low complexity" evidence="1">
    <location>
        <begin position="23"/>
        <end position="38"/>
    </location>
</feature>
<comment type="caution">
    <text evidence="2">The sequence shown here is derived from an EMBL/GenBank/DDBJ whole genome shotgun (WGS) entry which is preliminary data.</text>
</comment>
<organism evidence="2 3">
    <name type="scientific">Candida viswanathii</name>
    <dbReference type="NCBI Taxonomy" id="5486"/>
    <lineage>
        <taxon>Eukaryota</taxon>
        <taxon>Fungi</taxon>
        <taxon>Dikarya</taxon>
        <taxon>Ascomycota</taxon>
        <taxon>Saccharomycotina</taxon>
        <taxon>Pichiomycetes</taxon>
        <taxon>Debaryomycetaceae</taxon>
        <taxon>Candida/Lodderomyces clade</taxon>
        <taxon>Candida</taxon>
    </lineage>
</organism>
<evidence type="ECO:0000313" key="3">
    <source>
        <dbReference type="Proteomes" id="UP000253472"/>
    </source>
</evidence>
<gene>
    <name evidence="2" type="ORF">Cantr_04866</name>
</gene>
<keyword evidence="3" id="KW-1185">Reference proteome</keyword>
<evidence type="ECO:0000313" key="2">
    <source>
        <dbReference type="EMBL" id="RCK66598.1"/>
    </source>
</evidence>
<dbReference type="AlphaFoldDB" id="A0A367YL91"/>
<sequence length="201" mass="21921">MSTTTNDPQAVPVDPVITADHQPTSCSSSSSSSSSPEPLNSPSPDPEEQSQEPATVVSSLQAIQELLESRSITFEFNLYERIYDGEIPEEHVYDVLVGAVNILELNGGGGLPQGTEEEPSMLLKWRSKPGSPPSLFVLTKAFKPNGPVYSFRCVVKNDELAGTTDSDSYGYRRKLARLEKKSEKLQGLTKEECARLLHPAP</sequence>
<protein>
    <submittedName>
        <fullName evidence="2">Uncharacterized protein</fullName>
    </submittedName>
</protein>
<accession>A0A367YL91</accession>
<feature type="region of interest" description="Disordered" evidence="1">
    <location>
        <begin position="1"/>
        <end position="54"/>
    </location>
</feature>
<feature type="non-terminal residue" evidence="2">
    <location>
        <position position="201"/>
    </location>
</feature>
<dbReference type="EMBL" id="QLNQ01000003">
    <property type="protein sequence ID" value="RCK66598.1"/>
    <property type="molecule type" value="Genomic_DNA"/>
</dbReference>